<dbReference type="KEGG" id="zpr:ZPR_3970"/>
<keyword evidence="1" id="KW-0812">Transmembrane</keyword>
<keyword evidence="1" id="KW-0472">Membrane</keyword>
<dbReference type="STRING" id="655815.ZPR_3970"/>
<evidence type="ECO:0000313" key="2">
    <source>
        <dbReference type="EMBL" id="ADF54274.1"/>
    </source>
</evidence>
<dbReference type="HOGENOM" id="CLU_3241830_0_0_10"/>
<gene>
    <name evidence="2" type="ordered locus">ZPR_3970</name>
</gene>
<evidence type="ECO:0000313" key="3">
    <source>
        <dbReference type="Proteomes" id="UP000001654"/>
    </source>
</evidence>
<name>D5B9G1_ZUNPS</name>
<accession>D5B9G1</accession>
<protein>
    <submittedName>
        <fullName evidence="2">Uncharacterized protein</fullName>
    </submittedName>
</protein>
<dbReference type="Proteomes" id="UP000001654">
    <property type="component" value="Chromosome"/>
</dbReference>
<dbReference type="AlphaFoldDB" id="D5B9G1"/>
<proteinExistence type="predicted"/>
<reference evidence="2 3" key="1">
    <citation type="journal article" date="2010" name="BMC Genomics">
        <title>The complete genome of Zunongwangia profunda SM-A87 reveals its adaptation to the deep-sea environment and ecological role in sedimentary organic nitrogen degradation.</title>
        <authorList>
            <person name="Qin Q.L."/>
            <person name="Zhang X.Y."/>
            <person name="Wang X.M."/>
            <person name="Liu G.M."/>
            <person name="Chen X.L."/>
            <person name="Xie B.B."/>
            <person name="Dang H.Y."/>
            <person name="Zhou B.C."/>
            <person name="Yu J."/>
            <person name="Zhang Y.Z."/>
        </authorList>
    </citation>
    <scope>NUCLEOTIDE SEQUENCE [LARGE SCALE GENOMIC DNA]</scope>
    <source>
        <strain evidence="3">DSM 18752 / CCTCC AB 206139 / SM-A87</strain>
    </source>
</reference>
<dbReference type="EMBL" id="CP001650">
    <property type="protein sequence ID" value="ADF54274.1"/>
    <property type="molecule type" value="Genomic_DNA"/>
</dbReference>
<feature type="transmembrane region" description="Helical" evidence="1">
    <location>
        <begin position="21"/>
        <end position="39"/>
    </location>
</feature>
<keyword evidence="3" id="KW-1185">Reference proteome</keyword>
<sequence length="43" mass="4991">MYQNRLALLVQWNQIKKRISILISLSIIAFSNTVIPAKFEVTE</sequence>
<keyword evidence="1" id="KW-1133">Transmembrane helix</keyword>
<organism evidence="2 3">
    <name type="scientific">Zunongwangia profunda (strain DSM 18752 / CCTCC AB 206139 / SM-A87)</name>
    <name type="common">Wangia profunda</name>
    <dbReference type="NCBI Taxonomy" id="655815"/>
    <lineage>
        <taxon>Bacteria</taxon>
        <taxon>Pseudomonadati</taxon>
        <taxon>Bacteroidota</taxon>
        <taxon>Flavobacteriia</taxon>
        <taxon>Flavobacteriales</taxon>
        <taxon>Flavobacteriaceae</taxon>
        <taxon>Zunongwangia</taxon>
    </lineage>
</organism>
<evidence type="ECO:0000256" key="1">
    <source>
        <dbReference type="SAM" id="Phobius"/>
    </source>
</evidence>